<proteinExistence type="predicted"/>
<reference evidence="3 4" key="1">
    <citation type="submission" date="2019-07" db="EMBL/GenBank/DDBJ databases">
        <title>Novel species of Flavobacterium.</title>
        <authorList>
            <person name="Liu Q."/>
            <person name="Xin Y.-H."/>
        </authorList>
    </citation>
    <scope>NUCLEOTIDE SEQUENCE [LARGE SCALE GENOMIC DNA]</scope>
    <source>
        <strain evidence="1 3">GSP39</strain>
        <strain evidence="2 4">GSR22</strain>
    </source>
</reference>
<comment type="caution">
    <text evidence="2">The sequence shown here is derived from an EMBL/GenBank/DDBJ whole genome shotgun (WGS) entry which is preliminary data.</text>
</comment>
<gene>
    <name evidence="2" type="ORF">FNW11_08425</name>
    <name evidence="1" type="ORF">FNW12_09010</name>
</gene>
<protein>
    <recommendedName>
        <fullName evidence="5">CHAT domain-containing protein</fullName>
    </recommendedName>
</protein>
<dbReference type="RefSeq" id="WP_143387414.1">
    <property type="nucleotide sequence ID" value="NZ_VJZL01000011.1"/>
</dbReference>
<dbReference type="OrthoDB" id="1073355at2"/>
<dbReference type="Proteomes" id="UP000318528">
    <property type="component" value="Unassembled WGS sequence"/>
</dbReference>
<dbReference type="EMBL" id="VJZN01000013">
    <property type="protein sequence ID" value="TRX06076.1"/>
    <property type="molecule type" value="Genomic_DNA"/>
</dbReference>
<accession>A0A553BPI4</accession>
<evidence type="ECO:0000313" key="1">
    <source>
        <dbReference type="EMBL" id="TRX06076.1"/>
    </source>
</evidence>
<dbReference type="EMBL" id="VJZL01000011">
    <property type="protein sequence ID" value="TRX10169.1"/>
    <property type="molecule type" value="Genomic_DNA"/>
</dbReference>
<evidence type="ECO:0000313" key="2">
    <source>
        <dbReference type="EMBL" id="TRX10169.1"/>
    </source>
</evidence>
<dbReference type="AlphaFoldDB" id="A0A553BPI4"/>
<name>A0A553BPI4_9FLAO</name>
<evidence type="ECO:0000313" key="4">
    <source>
        <dbReference type="Proteomes" id="UP000318669"/>
    </source>
</evidence>
<dbReference type="Pfam" id="PF20347">
    <property type="entry name" value="DUF6642"/>
    <property type="match status" value="1"/>
</dbReference>
<dbReference type="Proteomes" id="UP000318669">
    <property type="component" value="Unassembled WGS sequence"/>
</dbReference>
<organism evidence="2 4">
    <name type="scientific">Flavobacterium gawalongense</name>
    <dbReference type="NCBI Taxonomy" id="2594432"/>
    <lineage>
        <taxon>Bacteria</taxon>
        <taxon>Pseudomonadati</taxon>
        <taxon>Bacteroidota</taxon>
        <taxon>Flavobacteriia</taxon>
        <taxon>Flavobacteriales</taxon>
        <taxon>Flavobacteriaceae</taxon>
        <taxon>Flavobacterium</taxon>
    </lineage>
</organism>
<dbReference type="InterPro" id="IPR046584">
    <property type="entry name" value="DUF6642"/>
</dbReference>
<evidence type="ECO:0000313" key="3">
    <source>
        <dbReference type="Proteomes" id="UP000318528"/>
    </source>
</evidence>
<keyword evidence="3" id="KW-1185">Reference proteome</keyword>
<evidence type="ECO:0008006" key="5">
    <source>
        <dbReference type="Google" id="ProtNLM"/>
    </source>
</evidence>
<sequence length="190" mass="22375">MSIANLYDKNIFCLEGDWESDLRKKSSVQSALQLLEANLEIATIYKTCSTYEEFCNRLFTLTRDKRIYKKYSIIYLAFHGRKNKIQIGDDHYTLDQIGNQFENVLQDKILHFGSCKTLFIEEKKAMEFLHKTGALAISGYAKNIDFISSTVFDVLYFEMCQNYVEMEAIERNMLKNYKELCEALDFKIYY</sequence>